<sequence>MSDKDSISGTIPTVPFQRTITLEPRSSRAEITVYANFTPPQDPSHTTLLLLHGNSSHSRIFAPLLSTLHSPLPCSLLLLDLPGHGASTNSPDPTTYTMPGYACDVLDVLNHPGIHVQNLIIFGWSLGGHIAIELIPLLGPRLKGLMLVGTPPALGAEQTVRAFTRGNPHMAAAGKAELTEEEIQAYGHETCGPPRREWLVDAVRRTDGRARATMFDAFNAGRGIDQRKAVAEWTGLTAVVNGGEEPFVDLGYLDGCAWGNLWGGKCHRMERLGHAPFWEDPERFVPYLVGFVEDCLKD</sequence>
<dbReference type="GO" id="GO:0047372">
    <property type="term" value="F:monoacylglycerol lipase activity"/>
    <property type="evidence" value="ECO:0007669"/>
    <property type="project" value="TreeGrafter"/>
</dbReference>
<dbReference type="InterPro" id="IPR000073">
    <property type="entry name" value="AB_hydrolase_1"/>
</dbReference>
<dbReference type="Pfam" id="PF12697">
    <property type="entry name" value="Abhydrolase_6"/>
    <property type="match status" value="1"/>
</dbReference>
<protein>
    <submittedName>
        <fullName evidence="2 4">Alpha/beta-hydrolase</fullName>
    </submittedName>
</protein>
<dbReference type="GO" id="GO:0046464">
    <property type="term" value="P:acylglycerol catabolic process"/>
    <property type="evidence" value="ECO:0007669"/>
    <property type="project" value="TreeGrafter"/>
</dbReference>
<evidence type="ECO:0000259" key="1">
    <source>
        <dbReference type="Pfam" id="PF12697"/>
    </source>
</evidence>
<feature type="domain" description="AB hydrolase-1" evidence="1">
    <location>
        <begin position="48"/>
        <end position="285"/>
    </location>
</feature>
<evidence type="ECO:0000313" key="3">
    <source>
        <dbReference type="Proteomes" id="UP000504638"/>
    </source>
</evidence>
<proteinExistence type="predicted"/>
<name>A0A6G1FVQ8_9PEZI</name>
<dbReference type="EMBL" id="ML975169">
    <property type="protein sequence ID" value="KAF1809985.1"/>
    <property type="molecule type" value="Genomic_DNA"/>
</dbReference>
<organism evidence="2">
    <name type="scientific">Eremomyces bilateralis CBS 781.70</name>
    <dbReference type="NCBI Taxonomy" id="1392243"/>
    <lineage>
        <taxon>Eukaryota</taxon>
        <taxon>Fungi</taxon>
        <taxon>Dikarya</taxon>
        <taxon>Ascomycota</taxon>
        <taxon>Pezizomycotina</taxon>
        <taxon>Dothideomycetes</taxon>
        <taxon>Dothideomycetes incertae sedis</taxon>
        <taxon>Eremomycetales</taxon>
        <taxon>Eremomycetaceae</taxon>
        <taxon>Eremomyces</taxon>
    </lineage>
</organism>
<dbReference type="RefSeq" id="XP_033531616.1">
    <property type="nucleotide sequence ID" value="XM_033682945.1"/>
</dbReference>
<dbReference type="AlphaFoldDB" id="A0A6G1FVQ8"/>
<reference evidence="4" key="3">
    <citation type="submission" date="2025-04" db="UniProtKB">
        <authorList>
            <consortium name="RefSeq"/>
        </authorList>
    </citation>
    <scope>IDENTIFICATION</scope>
    <source>
        <strain evidence="4">CBS 781.70</strain>
    </source>
</reference>
<dbReference type="InterPro" id="IPR050266">
    <property type="entry name" value="AB_hydrolase_sf"/>
</dbReference>
<accession>A0A6G1FVQ8</accession>
<dbReference type="SUPFAM" id="SSF53474">
    <property type="entry name" value="alpha/beta-Hydrolases"/>
    <property type="match status" value="1"/>
</dbReference>
<dbReference type="Gene3D" id="3.40.50.1820">
    <property type="entry name" value="alpha/beta hydrolase"/>
    <property type="match status" value="1"/>
</dbReference>
<dbReference type="GeneID" id="54423515"/>
<dbReference type="Proteomes" id="UP000504638">
    <property type="component" value="Unplaced"/>
</dbReference>
<dbReference type="PANTHER" id="PTHR43798:SF5">
    <property type="entry name" value="MONOACYLGLYCEROL LIPASE ABHD6"/>
    <property type="match status" value="1"/>
</dbReference>
<dbReference type="GO" id="GO:0016020">
    <property type="term" value="C:membrane"/>
    <property type="evidence" value="ECO:0007669"/>
    <property type="project" value="TreeGrafter"/>
</dbReference>
<gene>
    <name evidence="2 4" type="ORF">P152DRAFT_516391</name>
</gene>
<dbReference type="PANTHER" id="PTHR43798">
    <property type="entry name" value="MONOACYLGLYCEROL LIPASE"/>
    <property type="match status" value="1"/>
</dbReference>
<evidence type="ECO:0000313" key="4">
    <source>
        <dbReference type="RefSeq" id="XP_033531616.1"/>
    </source>
</evidence>
<evidence type="ECO:0000313" key="2">
    <source>
        <dbReference type="EMBL" id="KAF1809985.1"/>
    </source>
</evidence>
<keyword evidence="2" id="KW-0378">Hydrolase</keyword>
<reference evidence="2 4" key="1">
    <citation type="submission" date="2020-01" db="EMBL/GenBank/DDBJ databases">
        <authorList>
            <consortium name="DOE Joint Genome Institute"/>
            <person name="Haridas S."/>
            <person name="Albert R."/>
            <person name="Binder M."/>
            <person name="Bloem J."/>
            <person name="Labutti K."/>
            <person name="Salamov A."/>
            <person name="Andreopoulos B."/>
            <person name="Baker S.E."/>
            <person name="Barry K."/>
            <person name="Bills G."/>
            <person name="Bluhm B.H."/>
            <person name="Cannon C."/>
            <person name="Castanera R."/>
            <person name="Culley D.E."/>
            <person name="Daum C."/>
            <person name="Ezra D."/>
            <person name="Gonzalez J.B."/>
            <person name="Henrissat B."/>
            <person name="Kuo A."/>
            <person name="Liang C."/>
            <person name="Lipzen A."/>
            <person name="Lutzoni F."/>
            <person name="Magnuson J."/>
            <person name="Mondo S."/>
            <person name="Nolan M."/>
            <person name="Ohm R."/>
            <person name="Pangilinan J."/>
            <person name="Park H.-J."/>
            <person name="Ramirez L."/>
            <person name="Alfaro M."/>
            <person name="Sun H."/>
            <person name="Tritt A."/>
            <person name="Yoshinaga Y."/>
            <person name="Zwiers L.-H."/>
            <person name="Turgeon B.G."/>
            <person name="Goodwin S.B."/>
            <person name="Spatafora J.W."/>
            <person name="Crous P.W."/>
            <person name="Grigoriev I.V."/>
        </authorList>
    </citation>
    <scope>NUCLEOTIDE SEQUENCE</scope>
    <source>
        <strain evidence="2 4">CBS 781.70</strain>
    </source>
</reference>
<dbReference type="InterPro" id="IPR029058">
    <property type="entry name" value="AB_hydrolase_fold"/>
</dbReference>
<keyword evidence="3" id="KW-1185">Reference proteome</keyword>
<dbReference type="OrthoDB" id="8119704at2759"/>
<reference evidence="4" key="2">
    <citation type="submission" date="2020-04" db="EMBL/GenBank/DDBJ databases">
        <authorList>
            <consortium name="NCBI Genome Project"/>
        </authorList>
    </citation>
    <scope>NUCLEOTIDE SEQUENCE</scope>
    <source>
        <strain evidence="4">CBS 781.70</strain>
    </source>
</reference>